<comment type="caution">
    <text evidence="1">The sequence shown here is derived from an EMBL/GenBank/DDBJ whole genome shotgun (WGS) entry which is preliminary data.</text>
</comment>
<accession>A0A0F9B3B6</accession>
<protein>
    <submittedName>
        <fullName evidence="1">Uncharacterized protein</fullName>
    </submittedName>
</protein>
<organism evidence="1">
    <name type="scientific">marine sediment metagenome</name>
    <dbReference type="NCBI Taxonomy" id="412755"/>
    <lineage>
        <taxon>unclassified sequences</taxon>
        <taxon>metagenomes</taxon>
        <taxon>ecological metagenomes</taxon>
    </lineage>
</organism>
<gene>
    <name evidence="1" type="ORF">LCGC14_2495770</name>
</gene>
<proteinExistence type="predicted"/>
<dbReference type="EMBL" id="LAZR01039671">
    <property type="protein sequence ID" value="KKL16419.1"/>
    <property type="molecule type" value="Genomic_DNA"/>
</dbReference>
<evidence type="ECO:0000313" key="1">
    <source>
        <dbReference type="EMBL" id="KKL16419.1"/>
    </source>
</evidence>
<reference evidence="1" key="1">
    <citation type="journal article" date="2015" name="Nature">
        <title>Complex archaea that bridge the gap between prokaryotes and eukaryotes.</title>
        <authorList>
            <person name="Spang A."/>
            <person name="Saw J.H."/>
            <person name="Jorgensen S.L."/>
            <person name="Zaremba-Niedzwiedzka K."/>
            <person name="Martijn J."/>
            <person name="Lind A.E."/>
            <person name="van Eijk R."/>
            <person name="Schleper C."/>
            <person name="Guy L."/>
            <person name="Ettema T.J."/>
        </authorList>
    </citation>
    <scope>NUCLEOTIDE SEQUENCE</scope>
</reference>
<name>A0A0F9B3B6_9ZZZZ</name>
<sequence length="64" mass="7365">MQLTKLETEILLKALELKKLKGLEQVDEWKSLLEAKRLSFELNTLNRMIKSVENGKGLSCGKYI</sequence>
<dbReference type="AlphaFoldDB" id="A0A0F9B3B6"/>